<protein>
    <submittedName>
        <fullName evidence="5">TonB-dependent receptor</fullName>
    </submittedName>
</protein>
<evidence type="ECO:0000259" key="4">
    <source>
        <dbReference type="Pfam" id="PF14905"/>
    </source>
</evidence>
<dbReference type="InterPro" id="IPR041700">
    <property type="entry name" value="OMP_b-brl_3"/>
</dbReference>
<keyword evidence="2" id="KW-0472">Membrane</keyword>
<proteinExistence type="predicted"/>
<dbReference type="InterPro" id="IPR008969">
    <property type="entry name" value="CarboxyPept-like_regulatory"/>
</dbReference>
<dbReference type="SUPFAM" id="SSF56935">
    <property type="entry name" value="Porins"/>
    <property type="match status" value="1"/>
</dbReference>
<keyword evidence="6" id="KW-1185">Reference proteome</keyword>
<dbReference type="InterPro" id="IPR036942">
    <property type="entry name" value="Beta-barrel_TonB_sf"/>
</dbReference>
<feature type="domain" description="Outer membrane protein beta-barrel" evidence="4">
    <location>
        <begin position="369"/>
        <end position="761"/>
    </location>
</feature>
<dbReference type="Gene3D" id="2.40.170.20">
    <property type="entry name" value="TonB-dependent receptor, beta-barrel domain"/>
    <property type="match status" value="1"/>
</dbReference>
<comment type="subcellular location">
    <subcellularLocation>
        <location evidence="1">Cell outer membrane</location>
    </subcellularLocation>
</comment>
<dbReference type="InterPro" id="IPR037066">
    <property type="entry name" value="Plug_dom_sf"/>
</dbReference>
<evidence type="ECO:0000313" key="6">
    <source>
        <dbReference type="Proteomes" id="UP000461730"/>
    </source>
</evidence>
<evidence type="ECO:0000313" key="5">
    <source>
        <dbReference type="EMBL" id="MVT12295.1"/>
    </source>
</evidence>
<dbReference type="Gene3D" id="2.170.130.10">
    <property type="entry name" value="TonB-dependent receptor, plug domain"/>
    <property type="match status" value="1"/>
</dbReference>
<dbReference type="GO" id="GO:0009279">
    <property type="term" value="C:cell outer membrane"/>
    <property type="evidence" value="ECO:0007669"/>
    <property type="project" value="UniProtKB-SubCell"/>
</dbReference>
<organism evidence="5 6">
    <name type="scientific">Chitinophaga tropicalis</name>
    <dbReference type="NCBI Taxonomy" id="2683588"/>
    <lineage>
        <taxon>Bacteria</taxon>
        <taxon>Pseudomonadati</taxon>
        <taxon>Bacteroidota</taxon>
        <taxon>Chitinophagia</taxon>
        <taxon>Chitinophagales</taxon>
        <taxon>Chitinophagaceae</taxon>
        <taxon>Chitinophaga</taxon>
    </lineage>
</organism>
<gene>
    <name evidence="5" type="ORF">GO493_28830</name>
</gene>
<keyword evidence="5" id="KW-0675">Receptor</keyword>
<evidence type="ECO:0000256" key="2">
    <source>
        <dbReference type="ARBA" id="ARBA00023136"/>
    </source>
</evidence>
<dbReference type="PANTHER" id="PTHR40980:SF4">
    <property type="entry name" value="TONB-DEPENDENT RECEPTOR-LIKE BETA-BARREL DOMAIN-CONTAINING PROTEIN"/>
    <property type="match status" value="1"/>
</dbReference>
<dbReference type="AlphaFoldDB" id="A0A7K1UE90"/>
<dbReference type="Proteomes" id="UP000461730">
    <property type="component" value="Unassembled WGS sequence"/>
</dbReference>
<dbReference type="RefSeq" id="WP_157309714.1">
    <property type="nucleotide sequence ID" value="NZ_WRXN01000022.1"/>
</dbReference>
<evidence type="ECO:0000256" key="1">
    <source>
        <dbReference type="ARBA" id="ARBA00004442"/>
    </source>
</evidence>
<comment type="caution">
    <text evidence="5">The sequence shown here is derived from an EMBL/GenBank/DDBJ whole genome shotgun (WGS) entry which is preliminary data.</text>
</comment>
<dbReference type="PANTHER" id="PTHR40980">
    <property type="entry name" value="PLUG DOMAIN-CONTAINING PROTEIN"/>
    <property type="match status" value="1"/>
</dbReference>
<sequence length="784" mass="89983">MSKLIALIAIELVMLFSNNIFGQIKISGRVTDSAYQIVEYATIELSRDSIHVLKSFSDSTGNYSLTNIRPGSYRLVSSYLGNRQYELNFILTRDTTIDIRFAASTSKDLQAITVKAKVIERVGDKLYFNVENSIISKGFNGIDVLQRSPKLNVSTDGGIMLNNRAATVLINGRKTSLAGAELNSYLSSLNSEDIKRIEIQEMASAELDATSAGGVINIVSKKIPNGFRAIAKTSYLFRKEEYGTYNGSLGLNYSAAKWTMYSNLNYSRNRDLGRSTSAFNYNTGVKNTYLEKFDADDNDLSWRTGLLLYPDKRNELGIEGYVNNNKAVYDGYGNQQLTRHNSTDVNSKIHSVSAFKNRLWYITLNYTYKTDGQGSTLKFIGDVGRNKSLPSNNVETNYPDDPERSSYYTYNTTALSDYYTLQADWIQKIGSNTELQSGLKYGNVKRNNELTPKFLKDDHWIIDEGQRQDFDNRENIIAGYLSAGKQWNKHYVKAGLRVENTDIKGLNRINSKNVKQNYTRLFPSLYYKYDLKEDRSLSASYKRSITRPSFADLNPYVVKQNDYLYLTGNPYLQPLYMDMAELGLDYPNQSISVFGRKTTNTIQGAYYTDSALVNYFQPQNFGKFYETGIDYYYNRDITKWLYASVSTGIFYNSFKDIAGISTSGTSFYNNIYIQLNPVPTWTVELFNNYQHRYKNKNLSGEPKYKTDVSIRKSFKQNIILSFRANDIFNTRIDENLSFYKDFTSYYRLKRLTRSFIISIQYTFDNKKKINTRTIKSDNETRQRL</sequence>
<dbReference type="SUPFAM" id="SSF49464">
    <property type="entry name" value="Carboxypeptidase regulatory domain-like"/>
    <property type="match status" value="1"/>
</dbReference>
<dbReference type="Pfam" id="PF14905">
    <property type="entry name" value="OMP_b-brl_3"/>
    <property type="match status" value="1"/>
</dbReference>
<name>A0A7K1UE90_9BACT</name>
<reference evidence="5 6" key="1">
    <citation type="submission" date="2019-12" db="EMBL/GenBank/DDBJ databases">
        <title>Chitinophaga sp. strain ysch24 (GDMCC 1.1355), whole genome shotgun sequence.</title>
        <authorList>
            <person name="Zhang X."/>
        </authorList>
    </citation>
    <scope>NUCLEOTIDE SEQUENCE [LARGE SCALE GENOMIC DNA]</scope>
    <source>
        <strain evidence="6">ysch24</strain>
    </source>
</reference>
<dbReference type="EMBL" id="WRXN01000022">
    <property type="protein sequence ID" value="MVT12295.1"/>
    <property type="molecule type" value="Genomic_DNA"/>
</dbReference>
<dbReference type="Gene3D" id="2.60.40.1120">
    <property type="entry name" value="Carboxypeptidase-like, regulatory domain"/>
    <property type="match status" value="1"/>
</dbReference>
<evidence type="ECO:0000256" key="3">
    <source>
        <dbReference type="ARBA" id="ARBA00023237"/>
    </source>
</evidence>
<keyword evidence="3" id="KW-0998">Cell outer membrane</keyword>
<accession>A0A7K1UE90</accession>
<dbReference type="Pfam" id="PF13620">
    <property type="entry name" value="CarboxypepD_reg"/>
    <property type="match status" value="1"/>
</dbReference>